<gene>
    <name evidence="2" type="ORF">DILT_LOCUS16546</name>
</gene>
<evidence type="ECO:0000313" key="2">
    <source>
        <dbReference type="EMBL" id="VDN34591.1"/>
    </source>
</evidence>
<proteinExistence type="predicted"/>
<dbReference type="AlphaFoldDB" id="A0A3P7NX04"/>
<keyword evidence="3" id="KW-1185">Reference proteome</keyword>
<evidence type="ECO:0000313" key="3">
    <source>
        <dbReference type="Proteomes" id="UP000281553"/>
    </source>
</evidence>
<feature type="region of interest" description="Disordered" evidence="1">
    <location>
        <begin position="1"/>
        <end position="20"/>
    </location>
</feature>
<reference evidence="2 3" key="1">
    <citation type="submission" date="2018-11" db="EMBL/GenBank/DDBJ databases">
        <authorList>
            <consortium name="Pathogen Informatics"/>
        </authorList>
    </citation>
    <scope>NUCLEOTIDE SEQUENCE [LARGE SCALE GENOMIC DNA]</scope>
</reference>
<accession>A0A3P7NX04</accession>
<protein>
    <submittedName>
        <fullName evidence="2">Uncharacterized protein</fullName>
    </submittedName>
</protein>
<organism evidence="2 3">
    <name type="scientific">Dibothriocephalus latus</name>
    <name type="common">Fish tapeworm</name>
    <name type="synonym">Diphyllobothrium latum</name>
    <dbReference type="NCBI Taxonomy" id="60516"/>
    <lineage>
        <taxon>Eukaryota</taxon>
        <taxon>Metazoa</taxon>
        <taxon>Spiralia</taxon>
        <taxon>Lophotrochozoa</taxon>
        <taxon>Platyhelminthes</taxon>
        <taxon>Cestoda</taxon>
        <taxon>Eucestoda</taxon>
        <taxon>Diphyllobothriidea</taxon>
        <taxon>Diphyllobothriidae</taxon>
        <taxon>Dibothriocephalus</taxon>
    </lineage>
</organism>
<dbReference type="EMBL" id="UYRU01085566">
    <property type="protein sequence ID" value="VDN34591.1"/>
    <property type="molecule type" value="Genomic_DNA"/>
</dbReference>
<sequence length="87" mass="9677">MQKEIDSKKPTLAAMRSGSAADLNGEAVSDTSVLLFSGHFADLESQFFTESERMKAATYHINDFNCECFNRPSHPFMCGPRNEQNGI</sequence>
<evidence type="ECO:0000256" key="1">
    <source>
        <dbReference type="SAM" id="MobiDB-lite"/>
    </source>
</evidence>
<dbReference type="Proteomes" id="UP000281553">
    <property type="component" value="Unassembled WGS sequence"/>
</dbReference>
<name>A0A3P7NX04_DIBLA</name>